<evidence type="ECO:0000313" key="1">
    <source>
        <dbReference type="EMBL" id="ESU38710.1"/>
    </source>
</evidence>
<reference evidence="2" key="1">
    <citation type="submission" date="2012-02" db="EMBL/GenBank/DDBJ databases">
        <title>Genome sequencing of Giardia lamblia Genotypes A2 and B isolates (DH and GS) and comparative analysis with the genomes of Genotypes A1 and E (WB and Pig).</title>
        <authorList>
            <person name="Adam R."/>
            <person name="Dahlstrom E."/>
            <person name="Martens C."/>
            <person name="Bruno D."/>
            <person name="Barbian K."/>
            <person name="Porcella S.F."/>
            <person name="Nash T."/>
        </authorList>
    </citation>
    <scope>NUCLEOTIDE SEQUENCE</scope>
    <source>
        <strain evidence="2">DH</strain>
    </source>
</reference>
<gene>
    <name evidence="1" type="ORF">DHA2_150036</name>
</gene>
<name>V6TNZ6_GIAIN</name>
<protein>
    <submittedName>
        <fullName evidence="1">Uncharacterized protein</fullName>
    </submittedName>
</protein>
<dbReference type="VEuPathDB" id="GiardiaDB:DHA2_150036"/>
<accession>V6TNZ6</accession>
<reference evidence="1 2" key="2">
    <citation type="journal article" date="2013" name="Genome Biol. Evol.">
        <title>Genome sequencing of Giardia lamblia genotypes A2 and B isolates (DH and GS) and comparative analysis with the genomes of genotypes A1 and E (WB and Pig).</title>
        <authorList>
            <person name="Adam R.D."/>
            <person name="Dahlstrom E.W."/>
            <person name="Martens C.A."/>
            <person name="Bruno D.P."/>
            <person name="Barbian K.D."/>
            <person name="Ricklefs S.M."/>
            <person name="Hernandez M.M."/>
            <person name="Narla N.P."/>
            <person name="Patel R.B."/>
            <person name="Porcella S.F."/>
            <person name="Nash T.E."/>
        </authorList>
    </citation>
    <scope>NUCLEOTIDE SEQUENCE [LARGE SCALE GENOMIC DNA]</scope>
    <source>
        <strain evidence="1 2">DH</strain>
    </source>
</reference>
<dbReference type="EMBL" id="AHGT01000010">
    <property type="protein sequence ID" value="ESU38710.1"/>
    <property type="molecule type" value="Genomic_DNA"/>
</dbReference>
<dbReference type="VEuPathDB" id="GiardiaDB:QR46_2171"/>
<dbReference type="AlphaFoldDB" id="V6TNZ6"/>
<evidence type="ECO:0000313" key="2">
    <source>
        <dbReference type="Proteomes" id="UP000018320"/>
    </source>
</evidence>
<dbReference type="Proteomes" id="UP000018320">
    <property type="component" value="Unassembled WGS sequence"/>
</dbReference>
<sequence length="398" mass="43973">MDTLGRPSSTVCNAAISLWTSRGSGIVINKLLLLPMALDPYGDRWYRDFTVRILPVEWKVAKQSKQKGFVEPLGVAALCFTEVATGETFKLFEFTLVSYTKKEINVSGISDSGIQITVSIFARSQNYSQLLVLLECLQSRDSDAYSAERIPPATLATDSTPSKFLSHYLTKAAAALDTRPSCGIPEIERDRFLAVMRLIIRRCSATSNKPPDTAIEADAEAGDVMLLPSRIEAHRRLLVEMGICNDLSNSEMSHMQKLQVGLPDVDREEILLELGKAYKPAYLLPKTTKTGHRDERYTQQLEEVIRNAESLCNEIDNQDNGNGTACEVVRSNARPCGMVNLSDMSAVHSARDRDHDPVGDRAALDSNHVPGSAKFIRRPVISTFNATVEEIPDLTTPL</sequence>
<proteinExistence type="predicted"/>
<comment type="caution">
    <text evidence="1">The sequence shown here is derived from an EMBL/GenBank/DDBJ whole genome shotgun (WGS) entry which is preliminary data.</text>
</comment>
<dbReference type="VEuPathDB" id="GiardiaDB:GL50803_0014762"/>
<organism evidence="1 2">
    <name type="scientific">Giardia intestinalis</name>
    <name type="common">Giardia lamblia</name>
    <dbReference type="NCBI Taxonomy" id="5741"/>
    <lineage>
        <taxon>Eukaryota</taxon>
        <taxon>Metamonada</taxon>
        <taxon>Diplomonadida</taxon>
        <taxon>Hexamitidae</taxon>
        <taxon>Giardiinae</taxon>
        <taxon>Giardia</taxon>
    </lineage>
</organism>
<dbReference type="VEuPathDB" id="GiardiaDB:GL50581_3657"/>